<comment type="caution">
    <text evidence="5">The sequence shown here is derived from an EMBL/GenBank/DDBJ whole genome shotgun (WGS) entry which is preliminary data.</text>
</comment>
<evidence type="ECO:0000313" key="5">
    <source>
        <dbReference type="EMBL" id="KHQ54739.1"/>
    </source>
</evidence>
<dbReference type="GO" id="GO:0005615">
    <property type="term" value="C:extracellular space"/>
    <property type="evidence" value="ECO:0007669"/>
    <property type="project" value="InterPro"/>
</dbReference>
<evidence type="ECO:0000256" key="2">
    <source>
        <dbReference type="ARBA" id="ARBA00022525"/>
    </source>
</evidence>
<keyword evidence="6" id="KW-1185">Reference proteome</keyword>
<dbReference type="InterPro" id="IPR018511">
    <property type="entry name" value="Hemolysin-typ_Ca-bd_CS"/>
</dbReference>
<feature type="domain" description="Peptidase M10 serralysin C-terminal" evidence="4">
    <location>
        <begin position="12"/>
        <end position="122"/>
    </location>
</feature>
<evidence type="ECO:0000256" key="3">
    <source>
        <dbReference type="ARBA" id="ARBA00022737"/>
    </source>
</evidence>
<dbReference type="PROSITE" id="PS00330">
    <property type="entry name" value="HEMOLYSIN_CALCIUM"/>
    <property type="match status" value="1"/>
</dbReference>
<dbReference type="GO" id="GO:0005509">
    <property type="term" value="F:calcium ion binding"/>
    <property type="evidence" value="ECO:0007669"/>
    <property type="project" value="InterPro"/>
</dbReference>
<sequence>MLRGDAGQDLLIGGPGADHLTGGADADTFAFASVAEAGIGAQRDQILDFEQGLDVINLAALVPSSFTFCGTSSFSAARGPELRLFETPSGSTIVQLDRDGDGTIDGEIRVAAVTGLTAGDFVL</sequence>
<dbReference type="InterPro" id="IPR011049">
    <property type="entry name" value="Serralysin-like_metalloprot_C"/>
</dbReference>
<comment type="subcellular location">
    <subcellularLocation>
        <location evidence="1">Secreted</location>
    </subcellularLocation>
</comment>
<gene>
    <name evidence="5" type="ORF">OA50_00573</name>
</gene>
<organism evidence="5 6">
    <name type="scientific">Mameliella alba</name>
    <dbReference type="NCBI Taxonomy" id="561184"/>
    <lineage>
        <taxon>Bacteria</taxon>
        <taxon>Pseudomonadati</taxon>
        <taxon>Pseudomonadota</taxon>
        <taxon>Alphaproteobacteria</taxon>
        <taxon>Rhodobacterales</taxon>
        <taxon>Roseobacteraceae</taxon>
        <taxon>Mameliella</taxon>
    </lineage>
</organism>
<protein>
    <submittedName>
        <fullName evidence="5">5'-nucleotidase</fullName>
    </submittedName>
</protein>
<proteinExistence type="predicted"/>
<reference evidence="5 6" key="1">
    <citation type="submission" date="2014-10" db="EMBL/GenBank/DDBJ databases">
        <title>Genome sequence of Ponticoccus sp. strain UMTAT08 isolated from clonal culture of toxic dinoflagellate Alexandrium tamiyavanichii.</title>
        <authorList>
            <person name="Gan H.Y."/>
            <person name="Muhd D.-D."/>
            <person name="Mohd Noor M.E."/>
            <person name="Yeong Y.S."/>
            <person name="Usup G."/>
        </authorList>
    </citation>
    <scope>NUCLEOTIDE SEQUENCE [LARGE SCALE GENOMIC DNA]</scope>
    <source>
        <strain evidence="5 6">UMTAT08</strain>
    </source>
</reference>
<dbReference type="Proteomes" id="UP000030960">
    <property type="component" value="Unassembled WGS sequence"/>
</dbReference>
<keyword evidence="2" id="KW-0964">Secreted</keyword>
<dbReference type="Pfam" id="PF08548">
    <property type="entry name" value="Peptidase_M10_C"/>
    <property type="match status" value="1"/>
</dbReference>
<name>A0A0B3SWC4_9RHOB</name>
<dbReference type="EMBL" id="JSUQ01000002">
    <property type="protein sequence ID" value="KHQ54739.1"/>
    <property type="molecule type" value="Genomic_DNA"/>
</dbReference>
<keyword evidence="3" id="KW-0677">Repeat</keyword>
<dbReference type="PRINTS" id="PR00313">
    <property type="entry name" value="CABNDNGRPT"/>
</dbReference>
<accession>A0A0B3SWC4</accession>
<dbReference type="Gene3D" id="2.150.10.10">
    <property type="entry name" value="Serralysin-like metalloprotease, C-terminal"/>
    <property type="match status" value="1"/>
</dbReference>
<dbReference type="AlphaFoldDB" id="A0A0B3SWC4"/>
<evidence type="ECO:0000256" key="1">
    <source>
        <dbReference type="ARBA" id="ARBA00004613"/>
    </source>
</evidence>
<dbReference type="SUPFAM" id="SSF51120">
    <property type="entry name" value="beta-Roll"/>
    <property type="match status" value="1"/>
</dbReference>
<dbReference type="InterPro" id="IPR013858">
    <property type="entry name" value="Peptidase_M10B_C"/>
</dbReference>
<dbReference type="STRING" id="561184.SAMN05216376_107175"/>
<evidence type="ECO:0000313" key="6">
    <source>
        <dbReference type="Proteomes" id="UP000030960"/>
    </source>
</evidence>
<dbReference type="PATRIC" id="fig|1515334.3.peg.579"/>
<evidence type="ECO:0000259" key="4">
    <source>
        <dbReference type="Pfam" id="PF08548"/>
    </source>
</evidence>